<sequence length="300" mass="35205">MKDNRYFQMVYLLLQKGHMTAPELAEHFEVSVRTIYRDIDILSLAGIPVYATQGKGGGIFIQENFVLNKSLLSEEEQKQILMALQGIRIIEEGDTSALLSKLSSVFQKQNTDWFEFDFSSWTKSGARKEVFHLLQSAIFKNKKVMFNYYNGKGECIQRTVEPLKLVFKSYDWYLYGYCCIRNDYRFFKFTRIRDLEMTDDGYTRNIPNEIFARAEKFEMEMIQVTLLFDKSMSVQVYEKFDDEVTKNKDGSLLVETLMPNNELLFSYILSCGDKVEVIAPQSIRNIIFERAEKIQEKYRT</sequence>
<dbReference type="InterPro" id="IPR057727">
    <property type="entry name" value="WCX_dom"/>
</dbReference>
<dbReference type="Gene3D" id="1.10.10.10">
    <property type="entry name" value="Winged helix-like DNA-binding domain superfamily/Winged helix DNA-binding domain"/>
    <property type="match status" value="1"/>
</dbReference>
<dbReference type="InterPro" id="IPR036388">
    <property type="entry name" value="WH-like_DNA-bd_sf"/>
</dbReference>
<dbReference type="Pfam" id="PF13280">
    <property type="entry name" value="WYL"/>
    <property type="match status" value="1"/>
</dbReference>
<reference evidence="4 5" key="1">
    <citation type="submission" date="2010-12" db="EMBL/GenBank/DDBJ databases">
        <title>The Genome Sequence of Coprobacillus sp. strain 29_1.</title>
        <authorList>
            <consortium name="The Broad Institute Genome Sequencing Platform"/>
            <person name="Earl A."/>
            <person name="Ward D."/>
            <person name="Feldgarden M."/>
            <person name="Gevers D."/>
            <person name="Daigneault M."/>
            <person name="Sibley C.D."/>
            <person name="White A."/>
            <person name="Strauss J."/>
            <person name="Allen-Vercoe E."/>
            <person name="Young S.K."/>
            <person name="Zeng Q."/>
            <person name="Gargeya S."/>
            <person name="Fitzgerald M."/>
            <person name="Haas B."/>
            <person name="Abouelleil A."/>
            <person name="Alvarado L."/>
            <person name="Arachchi H.M."/>
            <person name="Berlin A."/>
            <person name="Brown A."/>
            <person name="Chapman S.B."/>
            <person name="Chen Z."/>
            <person name="Dunbar C."/>
            <person name="Freedman E."/>
            <person name="Gearin G."/>
            <person name="Gellesch M."/>
            <person name="Goldberg J."/>
            <person name="Griggs A."/>
            <person name="Gujja S."/>
            <person name="Heilman E."/>
            <person name="Heiman D."/>
            <person name="Howarth C."/>
            <person name="Larson L."/>
            <person name="Lui A."/>
            <person name="MacDonald P.J.P."/>
            <person name="Mehta T."/>
            <person name="Montmayeur A."/>
            <person name="Murphy C."/>
            <person name="Neiman D."/>
            <person name="Pearson M."/>
            <person name="Priest M."/>
            <person name="Roberts A."/>
            <person name="Saif S."/>
            <person name="Shea T."/>
            <person name="Shenoy N."/>
            <person name="Sisk P."/>
            <person name="Stolte C."/>
            <person name="Sykes S."/>
            <person name="White J."/>
            <person name="Yandava C."/>
            <person name="Nusbaum C."/>
            <person name="Birren B."/>
        </authorList>
    </citation>
    <scope>NUCLEOTIDE SEQUENCE [LARGE SCALE GENOMIC DNA]</scope>
    <source>
        <strain evidence="4 5">29_1</strain>
    </source>
</reference>
<dbReference type="Proteomes" id="UP000003157">
    <property type="component" value="Unassembled WGS sequence"/>
</dbReference>
<comment type="caution">
    <text evidence="4">The sequence shown here is derived from an EMBL/GenBank/DDBJ whole genome shotgun (WGS) entry which is preliminary data.</text>
</comment>
<dbReference type="InterPro" id="IPR028349">
    <property type="entry name" value="PafC-like"/>
</dbReference>
<protein>
    <recommendedName>
        <fullName evidence="3">HTH deoR-type domain-containing protein</fullName>
    </recommendedName>
</protein>
<proteinExistence type="predicted"/>
<gene>
    <name evidence="4" type="ORF">HMPREF9488_01576</name>
</gene>
<dbReference type="PROSITE" id="PS52050">
    <property type="entry name" value="WYL"/>
    <property type="match status" value="1"/>
</dbReference>
<dbReference type="eggNOG" id="COG2378">
    <property type="taxonomic scope" value="Bacteria"/>
</dbReference>
<feature type="domain" description="HTH deoR-type" evidence="3">
    <location>
        <begin position="2"/>
        <end position="60"/>
    </location>
</feature>
<dbReference type="PANTHER" id="PTHR34580">
    <property type="match status" value="1"/>
</dbReference>
<dbReference type="HOGENOM" id="CLU_041141_5_1_9"/>
<dbReference type="InterPro" id="IPR036390">
    <property type="entry name" value="WH_DNA-bd_sf"/>
</dbReference>
<dbReference type="GeneID" id="78231179"/>
<keyword evidence="2" id="KW-0804">Transcription</keyword>
<organism evidence="4 5">
    <name type="scientific">Coprobacillus cateniformis</name>
    <dbReference type="NCBI Taxonomy" id="100884"/>
    <lineage>
        <taxon>Bacteria</taxon>
        <taxon>Bacillati</taxon>
        <taxon>Bacillota</taxon>
        <taxon>Erysipelotrichia</taxon>
        <taxon>Erysipelotrichales</taxon>
        <taxon>Coprobacillaceae</taxon>
        <taxon>Coprobacillus</taxon>
    </lineage>
</organism>
<dbReference type="SMART" id="SM00420">
    <property type="entry name" value="HTH_DEOR"/>
    <property type="match status" value="1"/>
</dbReference>
<dbReference type="PANTHER" id="PTHR34580:SF1">
    <property type="entry name" value="PROTEIN PAFC"/>
    <property type="match status" value="1"/>
</dbReference>
<evidence type="ECO:0000313" key="5">
    <source>
        <dbReference type="Proteomes" id="UP000003157"/>
    </source>
</evidence>
<keyword evidence="5" id="KW-1185">Reference proteome</keyword>
<dbReference type="InterPro" id="IPR026881">
    <property type="entry name" value="WYL_dom"/>
</dbReference>
<keyword evidence="1" id="KW-0805">Transcription regulation</keyword>
<evidence type="ECO:0000256" key="2">
    <source>
        <dbReference type="ARBA" id="ARBA00023163"/>
    </source>
</evidence>
<dbReference type="OrthoDB" id="9815009at2"/>
<dbReference type="AlphaFoldDB" id="E7G9Y6"/>
<accession>E7G9Y6</accession>
<name>E7G9Y6_9FIRM</name>
<dbReference type="Pfam" id="PF08279">
    <property type="entry name" value="HTH_11"/>
    <property type="match status" value="1"/>
</dbReference>
<dbReference type="PIRSF" id="PIRSF016838">
    <property type="entry name" value="PafC"/>
    <property type="match status" value="1"/>
</dbReference>
<dbReference type="SUPFAM" id="SSF46785">
    <property type="entry name" value="Winged helix' DNA-binding domain"/>
    <property type="match status" value="1"/>
</dbReference>
<dbReference type="InterPro" id="IPR001034">
    <property type="entry name" value="DeoR_HTH"/>
</dbReference>
<evidence type="ECO:0000313" key="4">
    <source>
        <dbReference type="EMBL" id="EFW04994.1"/>
    </source>
</evidence>
<dbReference type="InterPro" id="IPR051534">
    <property type="entry name" value="CBASS_pafABC_assoc_protein"/>
</dbReference>
<dbReference type="PROSITE" id="PS51000">
    <property type="entry name" value="HTH_DEOR_2"/>
    <property type="match status" value="1"/>
</dbReference>
<evidence type="ECO:0000259" key="3">
    <source>
        <dbReference type="PROSITE" id="PS51000"/>
    </source>
</evidence>
<dbReference type="EMBL" id="ADKX01000030">
    <property type="protein sequence ID" value="EFW04994.1"/>
    <property type="molecule type" value="Genomic_DNA"/>
</dbReference>
<evidence type="ECO:0000256" key="1">
    <source>
        <dbReference type="ARBA" id="ARBA00023015"/>
    </source>
</evidence>
<dbReference type="InterPro" id="IPR013196">
    <property type="entry name" value="HTH_11"/>
</dbReference>
<dbReference type="GO" id="GO:0003700">
    <property type="term" value="F:DNA-binding transcription factor activity"/>
    <property type="evidence" value="ECO:0007669"/>
    <property type="project" value="InterPro"/>
</dbReference>
<dbReference type="RefSeq" id="WP_008788684.1">
    <property type="nucleotide sequence ID" value="NZ_AKCB01000003.1"/>
</dbReference>
<dbReference type="Pfam" id="PF25583">
    <property type="entry name" value="WCX"/>
    <property type="match status" value="1"/>
</dbReference>
<dbReference type="STRING" id="100884.GCA_000269565_03421"/>